<dbReference type="Gene3D" id="3.20.20.140">
    <property type="entry name" value="Metal-dependent hydrolases"/>
    <property type="match status" value="1"/>
</dbReference>
<evidence type="ECO:0000313" key="3">
    <source>
        <dbReference type="EMBL" id="AUZ89189.1"/>
    </source>
</evidence>
<dbReference type="EMBL" id="CP024915">
    <property type="protein sequence ID" value="AUZ89189.1"/>
    <property type="molecule type" value="Genomic_DNA"/>
</dbReference>
<accession>A0A2L0UIY6</accession>
<evidence type="ECO:0000259" key="2">
    <source>
        <dbReference type="Pfam" id="PF01979"/>
    </source>
</evidence>
<dbReference type="InterPro" id="IPR006680">
    <property type="entry name" value="Amidohydro-rel"/>
</dbReference>
<dbReference type="NCBIfam" id="NF006681">
    <property type="entry name" value="PRK09229.1-2"/>
    <property type="match status" value="1"/>
</dbReference>
<dbReference type="InterPro" id="IPR010252">
    <property type="entry name" value="HutF"/>
</dbReference>
<dbReference type="InterPro" id="IPR011059">
    <property type="entry name" value="Metal-dep_hydrolase_composite"/>
</dbReference>
<evidence type="ECO:0000313" key="4">
    <source>
        <dbReference type="Proteomes" id="UP000239187"/>
    </source>
</evidence>
<protein>
    <submittedName>
        <fullName evidence="3">Formimidoylglutamate deiminase</fullName>
    </submittedName>
</protein>
<keyword evidence="1" id="KW-0378">Hydrolase</keyword>
<evidence type="ECO:0000256" key="1">
    <source>
        <dbReference type="ARBA" id="ARBA00022801"/>
    </source>
</evidence>
<organism evidence="3 4">
    <name type="scientific">Arthrobacter agilis</name>
    <dbReference type="NCBI Taxonomy" id="37921"/>
    <lineage>
        <taxon>Bacteria</taxon>
        <taxon>Bacillati</taxon>
        <taxon>Actinomycetota</taxon>
        <taxon>Actinomycetes</taxon>
        <taxon>Micrococcales</taxon>
        <taxon>Micrococcaceae</taxon>
        <taxon>Arthrobacter</taxon>
    </lineage>
</organism>
<dbReference type="SUPFAM" id="SSF51556">
    <property type="entry name" value="Metallo-dependent hydrolases"/>
    <property type="match status" value="1"/>
</dbReference>
<dbReference type="GO" id="GO:0016810">
    <property type="term" value="F:hydrolase activity, acting on carbon-nitrogen (but not peptide) bonds"/>
    <property type="evidence" value="ECO:0007669"/>
    <property type="project" value="InterPro"/>
</dbReference>
<proteinExistence type="predicted"/>
<dbReference type="AlphaFoldDB" id="A0A2L0UIY6"/>
<feature type="domain" description="Amidohydrolase-related" evidence="2">
    <location>
        <begin position="47"/>
        <end position="421"/>
    </location>
</feature>
<dbReference type="PANTHER" id="PTHR43794:SF11">
    <property type="entry name" value="AMIDOHYDROLASE-RELATED DOMAIN-CONTAINING PROTEIN"/>
    <property type="match status" value="1"/>
</dbReference>
<dbReference type="NCBIfam" id="TIGR02022">
    <property type="entry name" value="hutF"/>
    <property type="match status" value="1"/>
</dbReference>
<gene>
    <name evidence="3" type="ORF">CVO76_01610</name>
</gene>
<dbReference type="SUPFAM" id="SSF51338">
    <property type="entry name" value="Composite domain of metallo-dependent hydrolases"/>
    <property type="match status" value="1"/>
</dbReference>
<dbReference type="Gene3D" id="2.30.40.10">
    <property type="entry name" value="Urease, subunit C, domain 1"/>
    <property type="match status" value="1"/>
</dbReference>
<reference evidence="3 4" key="1">
    <citation type="submission" date="2017-11" db="EMBL/GenBank/DDBJ databases">
        <title>Draft genome of Arthrobacter agilis strain UMCV2, a plant growth-promoting rhizobacterium and biocontrol capacity of phytopathogenic fungi.</title>
        <authorList>
            <person name="Martinez-Camara R."/>
            <person name="Santoyo G."/>
            <person name="Moreno-Hagelsieb G."/>
            <person name="Valencia-Cantero E."/>
        </authorList>
    </citation>
    <scope>NUCLEOTIDE SEQUENCE [LARGE SCALE GENOMIC DNA]</scope>
    <source>
        <strain evidence="3 4">UMCV2</strain>
    </source>
</reference>
<dbReference type="Proteomes" id="UP000239187">
    <property type="component" value="Chromosome"/>
</dbReference>
<dbReference type="InterPro" id="IPR032466">
    <property type="entry name" value="Metal_Hydrolase"/>
</dbReference>
<dbReference type="Pfam" id="PF01979">
    <property type="entry name" value="Amidohydro_1"/>
    <property type="match status" value="1"/>
</dbReference>
<dbReference type="InterPro" id="IPR050287">
    <property type="entry name" value="MTA/SAH_deaminase"/>
</dbReference>
<name>A0A2L0UIY6_9MICC</name>
<sequence>MWCESAWLGGDGVADAVRVEVDADGTVVGVASGVPAQAGDVVLSGVAFPGAANAHSHAFHRALRGRTHDHGGTFWTWRESMYRAAAALTPELYEELATAAYAEMVAVGWTSVAEFHYVHHQPDGTPYGQGDSGPHAMELALARAAVRAGIRLTLLDTCYLAGGFGAPLEEGQRRFSDGTAAQWLDRLAALRATVSALHPAHQVSVGAAIHSVRAVPEDQLAVITQHLPAGLPLHVHLSEQPAENEDCLRATGRTPTALLDSYGLVGSRLSAVHATHVSERDIAVLAGAGAAVVLCPTTEADLADGIGPAGDLRAAGATLALGTDQHAVVDPWLEMRALEHGERLRTGRRGHFEPEQLHAIASLGGAAAQTRPGAGFRPGRAADFMAVDPRSARTAGSSREQLAYTATGQDVTGVVVGGVLVARDGVHTTLGRPADLLVTAIARLDEAAQREHEPGRSPAGHSREQH</sequence>
<dbReference type="PANTHER" id="PTHR43794">
    <property type="entry name" value="AMINOHYDROLASE SSNA-RELATED"/>
    <property type="match status" value="1"/>
</dbReference>